<dbReference type="PANTHER" id="PTHR28152:SF1">
    <property type="entry name" value="HYDROXYACYL-THIOESTER DEHYDRATASE TYPE 2, MITOCHONDRIAL"/>
    <property type="match status" value="1"/>
</dbReference>
<organism evidence="2 3">
    <name type="scientific">Sphingomonas paeninsulae</name>
    <dbReference type="NCBI Taxonomy" id="2319844"/>
    <lineage>
        <taxon>Bacteria</taxon>
        <taxon>Pseudomonadati</taxon>
        <taxon>Pseudomonadota</taxon>
        <taxon>Alphaproteobacteria</taxon>
        <taxon>Sphingomonadales</taxon>
        <taxon>Sphingomonadaceae</taxon>
        <taxon>Sphingomonas</taxon>
    </lineage>
</organism>
<dbReference type="Gene3D" id="3.10.129.10">
    <property type="entry name" value="Hotdog Thioesterase"/>
    <property type="match status" value="2"/>
</dbReference>
<dbReference type="Pfam" id="PF13452">
    <property type="entry name" value="FAS1_DH_region"/>
    <property type="match status" value="1"/>
</dbReference>
<dbReference type="OrthoDB" id="7183822at2"/>
<dbReference type="Proteomes" id="UP000276254">
    <property type="component" value="Plasmid unnamed1"/>
</dbReference>
<proteinExistence type="predicted"/>
<evidence type="ECO:0000313" key="3">
    <source>
        <dbReference type="Proteomes" id="UP000276254"/>
    </source>
</evidence>
<keyword evidence="3" id="KW-1185">Reference proteome</keyword>
<dbReference type="InterPro" id="IPR039569">
    <property type="entry name" value="FAS1-like_DH_region"/>
</dbReference>
<geneLocation type="plasmid" evidence="2">
    <name>unnamed1</name>
</geneLocation>
<dbReference type="InterPro" id="IPR029069">
    <property type="entry name" value="HotDog_dom_sf"/>
</dbReference>
<dbReference type="SUPFAM" id="SSF54637">
    <property type="entry name" value="Thioesterase/thiol ester dehydrase-isomerase"/>
    <property type="match status" value="2"/>
</dbReference>
<dbReference type="InterPro" id="IPR052741">
    <property type="entry name" value="Mitochondrial_HTD2"/>
</dbReference>
<evidence type="ECO:0000313" key="2">
    <source>
        <dbReference type="EMBL" id="AYJ84874.1"/>
    </source>
</evidence>
<feature type="domain" description="FAS1-like dehydratase" evidence="1">
    <location>
        <begin position="80"/>
        <end position="135"/>
    </location>
</feature>
<dbReference type="GO" id="GO:0019171">
    <property type="term" value="F:(3R)-hydroxyacyl-[acyl-carrier-protein] dehydratase activity"/>
    <property type="evidence" value="ECO:0007669"/>
    <property type="project" value="TreeGrafter"/>
</dbReference>
<evidence type="ECO:0000259" key="1">
    <source>
        <dbReference type="Pfam" id="PF13452"/>
    </source>
</evidence>
<keyword evidence="2" id="KW-0614">Plasmid</keyword>
<reference evidence="2 3" key="1">
    <citation type="submission" date="2018-09" db="EMBL/GenBank/DDBJ databases">
        <title>Sphingomonas peninsula sp. nov., isolated from fildes peninsula, Antarctic soil.</title>
        <authorList>
            <person name="Yingchao G."/>
        </authorList>
    </citation>
    <scope>NUCLEOTIDE SEQUENCE [LARGE SCALE GENOMIC DNA]</scope>
    <source>
        <strain evidence="2 3">YZ-8</strain>
        <plasmid evidence="2 3">unnamed1</plasmid>
    </source>
</reference>
<dbReference type="AlphaFoldDB" id="A0A494TCA4"/>
<dbReference type="PANTHER" id="PTHR28152">
    <property type="entry name" value="HYDROXYACYL-THIOESTER DEHYDRATASE TYPE 2, MITOCHONDRIAL"/>
    <property type="match status" value="1"/>
</dbReference>
<dbReference type="EMBL" id="CP032828">
    <property type="protein sequence ID" value="AYJ84874.1"/>
    <property type="molecule type" value="Genomic_DNA"/>
</dbReference>
<protein>
    <recommendedName>
        <fullName evidence="1">FAS1-like dehydratase domain-containing protein</fullName>
    </recommendedName>
</protein>
<name>A0A494TCA4_SPHPE</name>
<dbReference type="KEGG" id="spha:D3Y57_02040"/>
<sequence>MNNEAQGLDIVDYSDRVRIEQDEVSLPLCRRLGALLDLDFDELKRGDELPFPWTAVLFPGVARQSDIGEDGHPLRGDFLPPIALPRRRFAGRSVELVKPLRIGDPVERRSTITEVTPKEGRNGPMVFVTIRHEINGPAGLAMTEHQQVVYLGPEQPINRSAVDKAPEKLPEPAWKGSFIANPVALFRYSALTFNGHRIHYDRTYATEVEGYPAMVANGGLTTLLLLEMARQRLGKSVSSYNVRAVRPLFEDQTASLYGVADTEGGLFWALNPAGELVMKIDIRTQ</sequence>
<gene>
    <name evidence="2" type="ORF">D3Y57_02040</name>
</gene>
<accession>A0A494TCA4</accession>